<sequence>MKQLVDNIARKMTIQDIQSLTAEAHGLLLTDKMNFNEMILRSFNGCCVFLVVMA</sequence>
<geneLocation type="plasmid" evidence="1">
    <name>ABA02</name>
</geneLocation>
<name>A0A125S0V3_ACIBA</name>
<dbReference type="AlphaFoldDB" id="A0A125S0V3"/>
<proteinExistence type="predicted"/>
<accession>A0A125S0V3</accession>
<evidence type="ECO:0000313" key="1">
    <source>
        <dbReference type="EMBL" id="AMD83639.1"/>
    </source>
</evidence>
<dbReference type="EMBL" id="KU500415">
    <property type="protein sequence ID" value="AMD83639.1"/>
    <property type="molecule type" value="Genomic_DNA"/>
</dbReference>
<dbReference type="GO" id="GO:0016740">
    <property type="term" value="F:transferase activity"/>
    <property type="evidence" value="ECO:0007669"/>
    <property type="project" value="UniProtKB-KW"/>
</dbReference>
<organism evidence="1">
    <name type="scientific">Acinetobacter baumannii</name>
    <dbReference type="NCBI Taxonomy" id="470"/>
    <lineage>
        <taxon>Bacteria</taxon>
        <taxon>Pseudomonadati</taxon>
        <taxon>Pseudomonadota</taxon>
        <taxon>Gammaproteobacteria</taxon>
        <taxon>Moraxellales</taxon>
        <taxon>Moraxellaceae</taxon>
        <taxon>Acinetobacter</taxon>
        <taxon>Acinetobacter calcoaceticus/baumannii complex</taxon>
    </lineage>
</organism>
<keyword evidence="1" id="KW-0614">Plasmid</keyword>
<protein>
    <submittedName>
        <fullName evidence="1">Macrolide phosphotransferase</fullName>
    </submittedName>
</protein>
<reference evidence="1" key="1">
    <citation type="submission" date="2016-01" db="EMBL/GenBank/DDBJ databases">
        <title>Study of multiresistant nosocomial pathogen Acinetobacter baumannii.</title>
        <authorList>
            <person name="Vaidya J.B."/>
            <person name="Charde V.N."/>
        </authorList>
    </citation>
    <scope>NUCLEOTIDE SEQUENCE</scope>
    <source>
        <strain evidence="1">JV1</strain>
        <plasmid evidence="1">ABA02</plasmid>
    </source>
</reference>
<keyword evidence="1" id="KW-0808">Transferase</keyword>